<sequence>MGVWGFCAPEVREARLTAQGMDAVKLKTLLSTDEEEGVEHGQKVRDTIEQADFFVRNDRENDDRLRVVLTRYLSILFGLGVQTPTQDETAMYTAASAAASSACLSRQVGAAIFTSSGELIGKGANDVPRNGGGLYTVEAEDDDHRCYKWGGHICHNDAHKSKLYQDIFKSLKNNKVLRDKAGAEAVMKALRQTDIRGLIEFSRANHAEMEAILSVARGYKAGIVGSTLYCTTFPCHACARLIVGSGISRVIYIEPYPKSLALTLHKDAISVNEDKKGTHVLFLQYEGVAPKNFVRLYKQSGKRKEGGKIVTRQPETASPICRTQLDGFPIREQIVVKRVGQIEAKAKAGPAASGENSNGT</sequence>
<evidence type="ECO:0000313" key="6">
    <source>
        <dbReference type="EMBL" id="QCO07372.1"/>
    </source>
</evidence>
<dbReference type="PROSITE" id="PS51747">
    <property type="entry name" value="CYT_DCMP_DEAMINASES_2"/>
    <property type="match status" value="1"/>
</dbReference>
<dbReference type="PANTHER" id="PTHR11086:SF18">
    <property type="entry name" value="DEOXYCYTIDYLATE DEAMINASE"/>
    <property type="match status" value="1"/>
</dbReference>
<dbReference type="SUPFAM" id="SSF53927">
    <property type="entry name" value="Cytidine deaminase-like"/>
    <property type="match status" value="1"/>
</dbReference>
<keyword evidence="4" id="KW-0862">Zinc</keyword>
<proteinExistence type="inferred from homology"/>
<organism evidence="6 7">
    <name type="scientific">Azospirillum brasilense</name>
    <dbReference type="NCBI Taxonomy" id="192"/>
    <lineage>
        <taxon>Bacteria</taxon>
        <taxon>Pseudomonadati</taxon>
        <taxon>Pseudomonadota</taxon>
        <taxon>Alphaproteobacteria</taxon>
        <taxon>Rhodospirillales</taxon>
        <taxon>Azospirillaceae</taxon>
        <taxon>Azospirillum</taxon>
    </lineage>
</organism>
<evidence type="ECO:0000256" key="1">
    <source>
        <dbReference type="ARBA" id="ARBA00006576"/>
    </source>
</evidence>
<dbReference type="Gene3D" id="3.40.140.10">
    <property type="entry name" value="Cytidine Deaminase, domain 2"/>
    <property type="match status" value="1"/>
</dbReference>
<geneLocation type="plasmid" evidence="6 7">
    <name>p6</name>
</geneLocation>
<evidence type="ECO:0000313" key="7">
    <source>
        <dbReference type="Proteomes" id="UP000298596"/>
    </source>
</evidence>
<dbReference type="GO" id="GO:0004132">
    <property type="term" value="F:dCMP deaminase activity"/>
    <property type="evidence" value="ECO:0007669"/>
    <property type="project" value="TreeGrafter"/>
</dbReference>
<reference evidence="6 7" key="1">
    <citation type="submission" date="2018-09" db="EMBL/GenBank/DDBJ databases">
        <title>Whole genome based analysis of evolution and adaptive divergence in Indian and Brazilian strains of Azospirillum brasilense.</title>
        <authorList>
            <person name="Singh C."/>
            <person name="Tripathi A.K."/>
        </authorList>
    </citation>
    <scope>NUCLEOTIDE SEQUENCE [LARGE SCALE GENOMIC DNA]</scope>
    <source>
        <strain evidence="6 7">MTCC4036</strain>
        <plasmid evidence="6 7">p6</plasmid>
    </source>
</reference>
<evidence type="ECO:0000256" key="2">
    <source>
        <dbReference type="ARBA" id="ARBA00022723"/>
    </source>
</evidence>
<dbReference type="InterPro" id="IPR015517">
    <property type="entry name" value="dCMP_deaminase-rel"/>
</dbReference>
<evidence type="ECO:0000256" key="4">
    <source>
        <dbReference type="ARBA" id="ARBA00022833"/>
    </source>
</evidence>
<dbReference type="PANTHER" id="PTHR11086">
    <property type="entry name" value="DEOXYCYTIDYLATE DEAMINASE-RELATED"/>
    <property type="match status" value="1"/>
</dbReference>
<dbReference type="InterPro" id="IPR016193">
    <property type="entry name" value="Cytidine_deaminase-like"/>
</dbReference>
<evidence type="ECO:0000259" key="5">
    <source>
        <dbReference type="PROSITE" id="PS51747"/>
    </source>
</evidence>
<dbReference type="PROSITE" id="PS00903">
    <property type="entry name" value="CYT_DCMP_DEAMINASES_1"/>
    <property type="match status" value="1"/>
</dbReference>
<evidence type="ECO:0000256" key="3">
    <source>
        <dbReference type="ARBA" id="ARBA00022801"/>
    </source>
</evidence>
<dbReference type="Pfam" id="PF00383">
    <property type="entry name" value="dCMP_cyt_deam_1"/>
    <property type="match status" value="1"/>
</dbReference>
<keyword evidence="2" id="KW-0479">Metal-binding</keyword>
<dbReference type="GO" id="GO:0005737">
    <property type="term" value="C:cytoplasm"/>
    <property type="evidence" value="ECO:0007669"/>
    <property type="project" value="TreeGrafter"/>
</dbReference>
<protein>
    <recommendedName>
        <fullName evidence="5">CMP/dCMP-type deaminase domain-containing protein</fullName>
    </recommendedName>
</protein>
<accession>A0A4D8QPY9</accession>
<dbReference type="InterPro" id="IPR002125">
    <property type="entry name" value="CMP_dCMP_dom"/>
</dbReference>
<gene>
    <name evidence="6" type="ORF">D3867_36480</name>
</gene>
<dbReference type="GO" id="GO:0008270">
    <property type="term" value="F:zinc ion binding"/>
    <property type="evidence" value="ECO:0007669"/>
    <property type="project" value="InterPro"/>
</dbReference>
<dbReference type="Proteomes" id="UP000298596">
    <property type="component" value="Plasmid p6"/>
</dbReference>
<keyword evidence="6" id="KW-0614">Plasmid</keyword>
<dbReference type="InterPro" id="IPR016192">
    <property type="entry name" value="APOBEC/CMP_deaminase_Zn-bd"/>
</dbReference>
<comment type="similarity">
    <text evidence="1">Belongs to the cytidine and deoxycytidylate deaminase family.</text>
</comment>
<keyword evidence="3" id="KW-0378">Hydrolase</keyword>
<dbReference type="EMBL" id="CP032336">
    <property type="protein sequence ID" value="QCO07372.1"/>
    <property type="molecule type" value="Genomic_DNA"/>
</dbReference>
<name>A0A4D8QPY9_AZOBR</name>
<dbReference type="AlphaFoldDB" id="A0A4D8QPY9"/>
<feature type="domain" description="CMP/dCMP-type deaminase" evidence="5">
    <location>
        <begin position="85"/>
        <end position="272"/>
    </location>
</feature>